<reference evidence="6" key="1">
    <citation type="submission" date="2021-07" db="EMBL/GenBank/DDBJ databases">
        <title>Elsinoe batatas strain:CRI-CJ2 Genome sequencing and assembly.</title>
        <authorList>
            <person name="Huang L."/>
        </authorList>
    </citation>
    <scope>NUCLEOTIDE SEQUENCE</scope>
    <source>
        <strain evidence="6">CRI-CJ2</strain>
    </source>
</reference>
<feature type="compositionally biased region" description="Acidic residues" evidence="5">
    <location>
        <begin position="87"/>
        <end position="108"/>
    </location>
</feature>
<evidence type="ECO:0008006" key="8">
    <source>
        <dbReference type="Google" id="ProtNLM"/>
    </source>
</evidence>
<protein>
    <recommendedName>
        <fullName evidence="8">Ribosomal RNA-processing protein 17</fullName>
    </recommendedName>
</protein>
<dbReference type="GO" id="GO:0019843">
    <property type="term" value="F:rRNA binding"/>
    <property type="evidence" value="ECO:0007669"/>
    <property type="project" value="TreeGrafter"/>
</dbReference>
<feature type="compositionally biased region" description="Basic and acidic residues" evidence="5">
    <location>
        <begin position="43"/>
        <end position="76"/>
    </location>
</feature>
<feature type="region of interest" description="Disordered" evidence="5">
    <location>
        <begin position="37"/>
        <end position="126"/>
    </location>
</feature>
<dbReference type="InterPro" id="IPR019186">
    <property type="entry name" value="Nucleolar_protein_12"/>
</dbReference>
<comment type="similarity">
    <text evidence="2">Belongs to the RRP17 family.</text>
</comment>
<evidence type="ECO:0000256" key="4">
    <source>
        <dbReference type="ARBA" id="ARBA00023242"/>
    </source>
</evidence>
<dbReference type="PANTHER" id="PTHR14577:SF0">
    <property type="entry name" value="NUCLEOLAR PROTEIN 12"/>
    <property type="match status" value="1"/>
</dbReference>
<name>A0A8K0KVL5_9PEZI</name>
<dbReference type="AlphaFoldDB" id="A0A8K0KVL5"/>
<dbReference type="Proteomes" id="UP000809789">
    <property type="component" value="Unassembled WGS sequence"/>
</dbReference>
<feature type="compositionally biased region" description="Basic residues" evidence="5">
    <location>
        <begin position="172"/>
        <end position="190"/>
    </location>
</feature>
<feature type="region of interest" description="Disordered" evidence="5">
    <location>
        <begin position="138"/>
        <end position="220"/>
    </location>
</feature>
<keyword evidence="4" id="KW-0539">Nucleus</keyword>
<organism evidence="6 7">
    <name type="scientific">Elsinoe batatas</name>
    <dbReference type="NCBI Taxonomy" id="2601811"/>
    <lineage>
        <taxon>Eukaryota</taxon>
        <taxon>Fungi</taxon>
        <taxon>Dikarya</taxon>
        <taxon>Ascomycota</taxon>
        <taxon>Pezizomycotina</taxon>
        <taxon>Dothideomycetes</taxon>
        <taxon>Dothideomycetidae</taxon>
        <taxon>Myriangiales</taxon>
        <taxon>Elsinoaceae</taxon>
        <taxon>Elsinoe</taxon>
    </lineage>
</organism>
<comment type="subcellular location">
    <subcellularLocation>
        <location evidence="1">Nucleus</location>
        <location evidence="1">Nucleolus</location>
    </subcellularLocation>
</comment>
<dbReference type="GO" id="GO:0005730">
    <property type="term" value="C:nucleolus"/>
    <property type="evidence" value="ECO:0007669"/>
    <property type="project" value="UniProtKB-SubCell"/>
</dbReference>
<dbReference type="EMBL" id="JAESVG020000010">
    <property type="protein sequence ID" value="KAG8624110.1"/>
    <property type="molecule type" value="Genomic_DNA"/>
</dbReference>
<evidence type="ECO:0000256" key="2">
    <source>
        <dbReference type="ARBA" id="ARBA00007175"/>
    </source>
</evidence>
<keyword evidence="3" id="KW-0175">Coiled coil</keyword>
<gene>
    <name evidence="6" type="ORF">KVT40_009086</name>
</gene>
<evidence type="ECO:0000313" key="7">
    <source>
        <dbReference type="Proteomes" id="UP000809789"/>
    </source>
</evidence>
<dbReference type="OrthoDB" id="551633at2759"/>
<evidence type="ECO:0000256" key="1">
    <source>
        <dbReference type="ARBA" id="ARBA00004604"/>
    </source>
</evidence>
<dbReference type="Pfam" id="PF09805">
    <property type="entry name" value="Nop25"/>
    <property type="match status" value="1"/>
</dbReference>
<evidence type="ECO:0000313" key="6">
    <source>
        <dbReference type="EMBL" id="KAG8624110.1"/>
    </source>
</evidence>
<accession>A0A8K0KVL5</accession>
<evidence type="ECO:0000256" key="5">
    <source>
        <dbReference type="SAM" id="MobiDB-lite"/>
    </source>
</evidence>
<keyword evidence="7" id="KW-1185">Reference proteome</keyword>
<feature type="compositionally biased region" description="Basic and acidic residues" evidence="5">
    <location>
        <begin position="191"/>
        <end position="201"/>
    </location>
</feature>
<proteinExistence type="inferred from homology"/>
<sequence length="220" mass="25496">MKNTAPPPKRRKVEPVEQVTFDPDARQEYLTGYHKRKVQRANHAREIAHKKEREEKIVNRRELREQRKREAEERVEQVNAFLRAQADSDDQVGADAEQDGDEDEEAEVFEGFGDAPAVSGQDEYVDEDKYTTVVVKELDDIRDYESGEEGAGIDGKPENEGANEDQQATKKAWTKKRPLHDKSKKKKKRDFRYESKVERRTERKKQKLKNSAAAKARKGK</sequence>
<comment type="caution">
    <text evidence="6">The sequence shown here is derived from an EMBL/GenBank/DDBJ whole genome shotgun (WGS) entry which is preliminary data.</text>
</comment>
<dbReference type="PANTHER" id="PTHR14577">
    <property type="entry name" value="NUCLEOLAR PROTEIN 12"/>
    <property type="match status" value="1"/>
</dbReference>
<evidence type="ECO:0000256" key="3">
    <source>
        <dbReference type="ARBA" id="ARBA00023054"/>
    </source>
</evidence>